<comment type="similarity">
    <text evidence="2">Belongs to the peptidase S49 family.</text>
</comment>
<dbReference type="Gene3D" id="6.20.330.10">
    <property type="match status" value="1"/>
</dbReference>
<gene>
    <name evidence="10" type="ORF">C8D93_104181</name>
</gene>
<protein>
    <submittedName>
        <fullName evidence="10">Protease-4</fullName>
    </submittedName>
</protein>
<evidence type="ECO:0000256" key="6">
    <source>
        <dbReference type="ARBA" id="ARBA00023136"/>
    </source>
</evidence>
<dbReference type="GO" id="GO:0006465">
    <property type="term" value="P:signal peptide processing"/>
    <property type="evidence" value="ECO:0007669"/>
    <property type="project" value="InterPro"/>
</dbReference>
<dbReference type="InterPro" id="IPR047217">
    <property type="entry name" value="S49_SppA_67K_type_N"/>
</dbReference>
<dbReference type="InterPro" id="IPR004634">
    <property type="entry name" value="Pept_S49_pIV"/>
</dbReference>
<proteinExistence type="inferred from homology"/>
<comment type="subcellular location">
    <subcellularLocation>
        <location evidence="1">Membrane</location>
    </subcellularLocation>
</comment>
<evidence type="ECO:0000313" key="10">
    <source>
        <dbReference type="EMBL" id="PXV68483.1"/>
    </source>
</evidence>
<dbReference type="InterPro" id="IPR002142">
    <property type="entry name" value="Peptidase_S49"/>
</dbReference>
<keyword evidence="6 8" id="KW-0472">Membrane</keyword>
<dbReference type="PANTHER" id="PTHR33209">
    <property type="entry name" value="PROTEASE 4"/>
    <property type="match status" value="1"/>
</dbReference>
<evidence type="ECO:0000256" key="7">
    <source>
        <dbReference type="PIRSR" id="PIRSR001217-1"/>
    </source>
</evidence>
<sequence>MSEQKSLLRRAFDLLWGAVVLLYRLTVIAVVVLVLGLLWLAFSGGPPVVVEDNVALVLAPSGILVEQVDVDPGQEIVESFSGEMPSQSSLHDLIEALEVARNDERIRFAVLKLDGLWGAGLAQLDELRAAMTAFQAAGKQIVAWGPWYDQAHYYAAAQADEISLDPYGMVYVEGFSAYNNYFAEAIEKIGIQMNVFRVGAFKSAVEPFTRNDMSAEAREANREWLGDLWGAYRDVVSSGRGLPPEAADRYVGGMRAGFEELGGDAAAYARDQGLVTRIETLTEFRARMAETVGVDEDHGSFRQIHYLDYLSAVRRAPEPPSAGGASKVALVVVQGEIVDGPGQVGQAGGDTIFELLEDARRDEEVAAVVLRIDSPGGSVWAAEQIRRAVGNLRAAGKPVVASMSSVAASGGYWVAMDADEIWAHETTITGSIGVFGLVPTFDRTLDKLGIHTDGVGTTPLAGAFRLDRPLGADARAIIQSGVEKVYRDFIEGVAGARELDVDAVDAIAQGRVWSGADAKQLGLIDQFGSLRNAADAAAGLAGLAADDYALDERRPPRSFTARVLSQFSGSFGAALPQGWLGWIERLRTRVDAQYLLTAFNDPRGLYAHCFCTPGVSGQAAR</sequence>
<dbReference type="InterPro" id="IPR047272">
    <property type="entry name" value="S49_SppA_C"/>
</dbReference>
<evidence type="ECO:0000259" key="9">
    <source>
        <dbReference type="Pfam" id="PF01343"/>
    </source>
</evidence>
<dbReference type="Pfam" id="PF01343">
    <property type="entry name" value="Peptidase_S49"/>
    <property type="match status" value="2"/>
</dbReference>
<keyword evidence="8" id="KW-1133">Transmembrane helix</keyword>
<keyword evidence="4" id="KW-0378">Hydrolase</keyword>
<comment type="caution">
    <text evidence="10">The sequence shown here is derived from an EMBL/GenBank/DDBJ whole genome shotgun (WGS) entry which is preliminary data.</text>
</comment>
<evidence type="ECO:0000256" key="1">
    <source>
        <dbReference type="ARBA" id="ARBA00004370"/>
    </source>
</evidence>
<evidence type="ECO:0000256" key="3">
    <source>
        <dbReference type="ARBA" id="ARBA00022670"/>
    </source>
</evidence>
<dbReference type="EMBL" id="QICN01000004">
    <property type="protein sequence ID" value="PXV68483.1"/>
    <property type="molecule type" value="Genomic_DNA"/>
</dbReference>
<evidence type="ECO:0000313" key="11">
    <source>
        <dbReference type="Proteomes" id="UP000248330"/>
    </source>
</evidence>
<feature type="domain" description="Peptidase S49" evidence="9">
    <location>
        <begin position="134"/>
        <end position="294"/>
    </location>
</feature>
<name>A0A318EE37_9GAMM</name>
<dbReference type="GO" id="GO:0008236">
    <property type="term" value="F:serine-type peptidase activity"/>
    <property type="evidence" value="ECO:0007669"/>
    <property type="project" value="UniProtKB-KW"/>
</dbReference>
<keyword evidence="11" id="KW-1185">Reference proteome</keyword>
<dbReference type="Gene3D" id="3.90.226.10">
    <property type="entry name" value="2-enoyl-CoA Hydratase, Chain A, domain 1"/>
    <property type="match status" value="2"/>
</dbReference>
<dbReference type="CDD" id="cd07018">
    <property type="entry name" value="S49_SppA_67K_type"/>
    <property type="match status" value="1"/>
</dbReference>
<accession>A0A318EE37</accession>
<evidence type="ECO:0000256" key="2">
    <source>
        <dbReference type="ARBA" id="ARBA00008683"/>
    </source>
</evidence>
<dbReference type="RefSeq" id="WP_110264976.1">
    <property type="nucleotide sequence ID" value="NZ_CAKZQT010000022.1"/>
</dbReference>
<evidence type="ECO:0000256" key="4">
    <source>
        <dbReference type="ARBA" id="ARBA00022801"/>
    </source>
</evidence>
<feature type="active site" description="Proton donor/acceptor" evidence="7">
    <location>
        <position position="202"/>
    </location>
</feature>
<dbReference type="OrthoDB" id="9764363at2"/>
<keyword evidence="5" id="KW-0720">Serine protease</keyword>
<evidence type="ECO:0000256" key="5">
    <source>
        <dbReference type="ARBA" id="ARBA00022825"/>
    </source>
</evidence>
<feature type="domain" description="Peptidase S49" evidence="9">
    <location>
        <begin position="392"/>
        <end position="543"/>
    </location>
</feature>
<organism evidence="10 11">
    <name type="scientific">Sinimarinibacterium flocculans</name>
    <dbReference type="NCBI Taxonomy" id="985250"/>
    <lineage>
        <taxon>Bacteria</taxon>
        <taxon>Pseudomonadati</taxon>
        <taxon>Pseudomonadota</taxon>
        <taxon>Gammaproteobacteria</taxon>
        <taxon>Nevskiales</taxon>
        <taxon>Nevskiaceae</taxon>
        <taxon>Sinimarinibacterium</taxon>
    </lineage>
</organism>
<dbReference type="PANTHER" id="PTHR33209:SF1">
    <property type="entry name" value="PEPTIDASE S49 DOMAIN-CONTAINING PROTEIN"/>
    <property type="match status" value="1"/>
</dbReference>
<dbReference type="GO" id="GO:0016020">
    <property type="term" value="C:membrane"/>
    <property type="evidence" value="ECO:0007669"/>
    <property type="project" value="UniProtKB-SubCell"/>
</dbReference>
<evidence type="ECO:0000256" key="8">
    <source>
        <dbReference type="SAM" id="Phobius"/>
    </source>
</evidence>
<dbReference type="NCBIfam" id="TIGR00705">
    <property type="entry name" value="SppA_67K"/>
    <property type="match status" value="1"/>
</dbReference>
<keyword evidence="8" id="KW-0812">Transmembrane</keyword>
<dbReference type="InterPro" id="IPR004635">
    <property type="entry name" value="Pept_S49_SppA"/>
</dbReference>
<dbReference type="PIRSF" id="PIRSF001217">
    <property type="entry name" value="Protease_4_SppA"/>
    <property type="match status" value="1"/>
</dbReference>
<dbReference type="NCBIfam" id="TIGR00706">
    <property type="entry name" value="SppA_dom"/>
    <property type="match status" value="1"/>
</dbReference>
<dbReference type="SUPFAM" id="SSF52096">
    <property type="entry name" value="ClpP/crotonase"/>
    <property type="match status" value="2"/>
</dbReference>
<reference evidence="10 11" key="1">
    <citation type="submission" date="2018-04" db="EMBL/GenBank/DDBJ databases">
        <title>Genomic Encyclopedia of Type Strains, Phase IV (KMG-IV): sequencing the most valuable type-strain genomes for metagenomic binning, comparative biology and taxonomic classification.</title>
        <authorList>
            <person name="Goeker M."/>
        </authorList>
    </citation>
    <scope>NUCLEOTIDE SEQUENCE [LARGE SCALE GENOMIC DNA]</scope>
    <source>
        <strain evidence="10 11">DSM 104150</strain>
    </source>
</reference>
<feature type="transmembrane region" description="Helical" evidence="8">
    <location>
        <begin position="21"/>
        <end position="42"/>
    </location>
</feature>
<dbReference type="Proteomes" id="UP000248330">
    <property type="component" value="Unassembled WGS sequence"/>
</dbReference>
<dbReference type="CDD" id="cd07023">
    <property type="entry name" value="S49_Sppa_N_C"/>
    <property type="match status" value="1"/>
</dbReference>
<dbReference type="InterPro" id="IPR029045">
    <property type="entry name" value="ClpP/crotonase-like_dom_sf"/>
</dbReference>
<feature type="active site" description="Nucleophile" evidence="7">
    <location>
        <position position="409"/>
    </location>
</feature>
<keyword evidence="3 10" id="KW-0645">Protease</keyword>
<dbReference type="AlphaFoldDB" id="A0A318EE37"/>